<dbReference type="SUPFAM" id="SSF56349">
    <property type="entry name" value="DNA breaking-rejoining enzymes"/>
    <property type="match status" value="1"/>
</dbReference>
<dbReference type="RefSeq" id="WP_008060786.1">
    <property type="nucleotide sequence ID" value="NZ_AFHG01000044.1"/>
</dbReference>
<dbReference type="OrthoDB" id="662444at2"/>
<sequence length="355" mass="40487">MGRRRKHNPLDLPDRVYAKHGAFYYFHRPTETHPAGRWERLGTDVSQAKERANRIQQQLDEGFGTVAYWLDQFLIWCRKRVSVGDLAQRTLDDYTTDAEVLKIFFGPLYPAAVAPSHVGEFLDTNLEGGRGVRANREKACLSSMFTWLIRKGHAGVTTNPCRGVRRNPEKKRERYVEDVEMAQALKNAPLMVWALAHLVYRTLQRPEDIITWTERDIVRRRLPDGREVRVIRNNQAKTGAMVDIEVTAEIDEILINLKAGAGKLRGMTLLHRRDGKPYSYDGLCAMLKRRQAAAKVASFGFYDLKGKGATDMWQSGVPLEVIQVLCGHDSVTTTERYVKQRWRGVVQPNKVKAAV</sequence>
<proteinExistence type="predicted"/>
<dbReference type="PROSITE" id="PS51900">
    <property type="entry name" value="CB"/>
    <property type="match status" value="1"/>
</dbReference>
<dbReference type="eggNOG" id="COG0582">
    <property type="taxonomic scope" value="Bacteria"/>
</dbReference>
<protein>
    <submittedName>
        <fullName evidence="7">Integrase</fullName>
    </submittedName>
</protein>
<dbReference type="Gene3D" id="3.30.160.60">
    <property type="entry name" value="Classic Zinc Finger"/>
    <property type="match status" value="1"/>
</dbReference>
<dbReference type="STRING" id="1000565.METUNv1_01735"/>
<dbReference type="GO" id="GO:0015074">
    <property type="term" value="P:DNA integration"/>
    <property type="evidence" value="ECO:0007669"/>
    <property type="project" value="UniProtKB-KW"/>
</dbReference>
<comment type="caution">
    <text evidence="7">The sequence shown here is derived from an EMBL/GenBank/DDBJ whole genome shotgun (WGS) entry which is preliminary data.</text>
</comment>
<dbReference type="PROSITE" id="PS51898">
    <property type="entry name" value="TYR_RECOMBINASE"/>
    <property type="match status" value="1"/>
</dbReference>
<keyword evidence="1" id="KW-0229">DNA integration</keyword>
<dbReference type="GO" id="GO:0006310">
    <property type="term" value="P:DNA recombination"/>
    <property type="evidence" value="ECO:0007669"/>
    <property type="project" value="UniProtKB-KW"/>
</dbReference>
<dbReference type="EMBL" id="AFHG01000044">
    <property type="protein sequence ID" value="EGK71957.1"/>
    <property type="molecule type" value="Genomic_DNA"/>
</dbReference>
<evidence type="ECO:0000256" key="4">
    <source>
        <dbReference type="PROSITE-ProRule" id="PRU01248"/>
    </source>
</evidence>
<keyword evidence="3" id="KW-0233">DNA recombination</keyword>
<evidence type="ECO:0000256" key="1">
    <source>
        <dbReference type="ARBA" id="ARBA00022908"/>
    </source>
</evidence>
<keyword evidence="2 4" id="KW-0238">DNA-binding</keyword>
<evidence type="ECO:0000259" key="6">
    <source>
        <dbReference type="PROSITE" id="PS51900"/>
    </source>
</evidence>
<evidence type="ECO:0000256" key="3">
    <source>
        <dbReference type="ARBA" id="ARBA00023172"/>
    </source>
</evidence>
<accession>F5RBU0</accession>
<dbReference type="Gene3D" id="1.10.443.10">
    <property type="entry name" value="Intergrase catalytic core"/>
    <property type="match status" value="1"/>
</dbReference>
<keyword evidence="8" id="KW-1185">Reference proteome</keyword>
<feature type="domain" description="Tyr recombinase" evidence="5">
    <location>
        <begin position="170"/>
        <end position="352"/>
    </location>
</feature>
<dbReference type="InterPro" id="IPR002104">
    <property type="entry name" value="Integrase_catalytic"/>
</dbReference>
<evidence type="ECO:0000259" key="5">
    <source>
        <dbReference type="PROSITE" id="PS51898"/>
    </source>
</evidence>
<dbReference type="Gene3D" id="1.10.150.130">
    <property type="match status" value="1"/>
</dbReference>
<dbReference type="InterPro" id="IPR044068">
    <property type="entry name" value="CB"/>
</dbReference>
<reference evidence="7 8" key="1">
    <citation type="journal article" date="2011" name="J. Bacteriol.">
        <title>Genome sequence of Methyloversatilis universalis FAM5T, a methylotrophic representative of the order Rhodocyclales.</title>
        <authorList>
            <person name="Kittichotirat W."/>
            <person name="Good N.M."/>
            <person name="Hall R."/>
            <person name="Bringel F."/>
            <person name="Lajus A."/>
            <person name="Medigue C."/>
            <person name="Smalley N.E."/>
            <person name="Beck D."/>
            <person name="Bumgarner R."/>
            <person name="Vuilleumier S."/>
            <person name="Kalyuzhnaya M.G."/>
        </authorList>
    </citation>
    <scope>NUCLEOTIDE SEQUENCE [LARGE SCALE GENOMIC DNA]</scope>
    <source>
        <strain evidence="8">ATCC BAA-1314 / JCM 13912 / FAM5</strain>
    </source>
</reference>
<name>F5RBU0_METUF</name>
<evidence type="ECO:0000313" key="8">
    <source>
        <dbReference type="Proteomes" id="UP000005019"/>
    </source>
</evidence>
<dbReference type="AlphaFoldDB" id="F5RBU0"/>
<dbReference type="InterPro" id="IPR013762">
    <property type="entry name" value="Integrase-like_cat_sf"/>
</dbReference>
<feature type="domain" description="Core-binding (CB)" evidence="6">
    <location>
        <begin position="64"/>
        <end position="149"/>
    </location>
</feature>
<gene>
    <name evidence="7" type="ORF">METUNv1_01735</name>
</gene>
<dbReference type="InterPro" id="IPR011010">
    <property type="entry name" value="DNA_brk_join_enz"/>
</dbReference>
<evidence type="ECO:0000256" key="2">
    <source>
        <dbReference type="ARBA" id="ARBA00023125"/>
    </source>
</evidence>
<dbReference type="GO" id="GO:0003677">
    <property type="term" value="F:DNA binding"/>
    <property type="evidence" value="ECO:0007669"/>
    <property type="project" value="UniProtKB-UniRule"/>
</dbReference>
<dbReference type="Proteomes" id="UP000005019">
    <property type="component" value="Unassembled WGS sequence"/>
</dbReference>
<dbReference type="InterPro" id="IPR010998">
    <property type="entry name" value="Integrase_recombinase_N"/>
</dbReference>
<organism evidence="7 8">
    <name type="scientific">Methyloversatilis universalis (strain ATCC BAA-1314 / DSM 25237 / JCM 13912 / CCUG 52030 / FAM5)</name>
    <dbReference type="NCBI Taxonomy" id="1000565"/>
    <lineage>
        <taxon>Bacteria</taxon>
        <taxon>Pseudomonadati</taxon>
        <taxon>Pseudomonadota</taxon>
        <taxon>Betaproteobacteria</taxon>
        <taxon>Nitrosomonadales</taxon>
        <taxon>Sterolibacteriaceae</taxon>
        <taxon>Methyloversatilis</taxon>
    </lineage>
</organism>
<dbReference type="Pfam" id="PF00589">
    <property type="entry name" value="Phage_integrase"/>
    <property type="match status" value="1"/>
</dbReference>
<evidence type="ECO:0000313" key="7">
    <source>
        <dbReference type="EMBL" id="EGK71957.1"/>
    </source>
</evidence>